<keyword evidence="3" id="KW-0677">Repeat</keyword>
<comment type="subcellular location">
    <subcellularLocation>
        <location evidence="1">Cytoplasm</location>
    </subcellularLocation>
</comment>
<feature type="domain" description="AIP/AIPL N-terminal FKBP-type PPIase" evidence="6">
    <location>
        <begin position="22"/>
        <end position="153"/>
    </location>
</feature>
<evidence type="ECO:0000256" key="5">
    <source>
        <dbReference type="PROSITE-ProRule" id="PRU00339"/>
    </source>
</evidence>
<keyword evidence="2" id="KW-0963">Cytoplasm</keyword>
<dbReference type="AlphaFoldDB" id="A0A8X6F3T7"/>
<dbReference type="Gene3D" id="1.25.40.10">
    <property type="entry name" value="Tetratricopeptide repeat domain"/>
    <property type="match status" value="1"/>
</dbReference>
<dbReference type="PROSITE" id="PS50005">
    <property type="entry name" value="TPR"/>
    <property type="match status" value="1"/>
</dbReference>
<dbReference type="SUPFAM" id="SSF54534">
    <property type="entry name" value="FKBP-like"/>
    <property type="match status" value="1"/>
</dbReference>
<organism evidence="7 8">
    <name type="scientific">Trichonephila clavata</name>
    <name type="common">Joro spider</name>
    <name type="synonym">Nephila clavata</name>
    <dbReference type="NCBI Taxonomy" id="2740835"/>
    <lineage>
        <taxon>Eukaryota</taxon>
        <taxon>Metazoa</taxon>
        <taxon>Ecdysozoa</taxon>
        <taxon>Arthropoda</taxon>
        <taxon>Chelicerata</taxon>
        <taxon>Arachnida</taxon>
        <taxon>Araneae</taxon>
        <taxon>Araneomorphae</taxon>
        <taxon>Entelegynae</taxon>
        <taxon>Araneoidea</taxon>
        <taxon>Nephilidae</taxon>
        <taxon>Trichonephila</taxon>
    </lineage>
</organism>
<keyword evidence="4 5" id="KW-0802">TPR repeat</keyword>
<reference evidence="7" key="1">
    <citation type="submission" date="2020-07" db="EMBL/GenBank/DDBJ databases">
        <title>Multicomponent nature underlies the extraordinary mechanical properties of spider dragline silk.</title>
        <authorList>
            <person name="Kono N."/>
            <person name="Nakamura H."/>
            <person name="Mori M."/>
            <person name="Yoshida Y."/>
            <person name="Ohtoshi R."/>
            <person name="Malay A.D."/>
            <person name="Moran D.A.P."/>
            <person name="Tomita M."/>
            <person name="Numata K."/>
            <person name="Arakawa K."/>
        </authorList>
    </citation>
    <scope>NUCLEOTIDE SEQUENCE</scope>
</reference>
<accession>A0A8X6F3T7</accession>
<dbReference type="InterPro" id="IPR039663">
    <property type="entry name" value="AIP/AIPL1/TTC9"/>
</dbReference>
<dbReference type="SMART" id="SM00028">
    <property type="entry name" value="TPR"/>
    <property type="match status" value="3"/>
</dbReference>
<evidence type="ECO:0000259" key="6">
    <source>
        <dbReference type="Pfam" id="PF23322"/>
    </source>
</evidence>
<dbReference type="SUPFAM" id="SSF48452">
    <property type="entry name" value="TPR-like"/>
    <property type="match status" value="1"/>
</dbReference>
<dbReference type="InterPro" id="IPR019734">
    <property type="entry name" value="TPR_rpt"/>
</dbReference>
<evidence type="ECO:0000256" key="2">
    <source>
        <dbReference type="ARBA" id="ARBA00022490"/>
    </source>
</evidence>
<dbReference type="FunFam" id="1.25.40.10:FF:000052">
    <property type="entry name" value="Aryl-hydrocarbon-interacting protein-like 1"/>
    <property type="match status" value="1"/>
</dbReference>
<dbReference type="OrthoDB" id="5829758at2759"/>
<name>A0A8X6F3T7_TRICU</name>
<sequence length="332" mass="38133">MESSIVMKDVKKTIVKNGTNEPLKFNDGSKITFHFQTCILNDNGEPQDCVDDSKKIGRPMEIILGKQFKMSVWEKCLETMKLGEIAKFTVPKSLVDAYPLVSKSYREFAGISKGHKKGHCCGMMTFTEGVGHQDLDVLVREPMDLQFILELLKVEHVGEYKKEPWTMNAQEKRQIIPELKEIGNQLYKKQQYEEASKKYAEALGLVEQLLLREKPGDPEWLDLEKLKIPILSNYAQCKLLQKDYYSVIEFTTTILEKDKNNVKALFRRGKAYVGTWDLDLAQNDFMKVAELDPSSKTVVQKELKNISMLQKEKDKEIKTKLYGKVFGDKNSS</sequence>
<dbReference type="PANTHER" id="PTHR11242">
    <property type="entry name" value="ARYL HYDROCARBON RECEPTOR INTERACTING PROTEIN RELATED"/>
    <property type="match status" value="1"/>
</dbReference>
<evidence type="ECO:0000313" key="7">
    <source>
        <dbReference type="EMBL" id="GFQ70375.1"/>
    </source>
</evidence>
<dbReference type="InterPro" id="IPR046357">
    <property type="entry name" value="PPIase_dom_sf"/>
</dbReference>
<dbReference type="Proteomes" id="UP000887116">
    <property type="component" value="Unassembled WGS sequence"/>
</dbReference>
<gene>
    <name evidence="7" type="primary">AIP</name>
    <name evidence="7" type="ORF">TNCT_3001</name>
</gene>
<evidence type="ECO:0000256" key="1">
    <source>
        <dbReference type="ARBA" id="ARBA00004496"/>
    </source>
</evidence>
<protein>
    <submittedName>
        <fullName evidence="7">AH receptor-interacting protein</fullName>
    </submittedName>
</protein>
<dbReference type="GO" id="GO:0005737">
    <property type="term" value="C:cytoplasm"/>
    <property type="evidence" value="ECO:0007669"/>
    <property type="project" value="UniProtKB-SubCell"/>
</dbReference>
<dbReference type="PANTHER" id="PTHR11242:SF0">
    <property type="entry name" value="TPR_REGION DOMAIN-CONTAINING PROTEIN"/>
    <property type="match status" value="1"/>
</dbReference>
<evidence type="ECO:0000256" key="4">
    <source>
        <dbReference type="ARBA" id="ARBA00022803"/>
    </source>
</evidence>
<evidence type="ECO:0000256" key="3">
    <source>
        <dbReference type="ARBA" id="ARBA00022737"/>
    </source>
</evidence>
<dbReference type="EMBL" id="BMAO01000974">
    <property type="protein sequence ID" value="GFQ70375.1"/>
    <property type="molecule type" value="Genomic_DNA"/>
</dbReference>
<dbReference type="Gene3D" id="3.10.50.40">
    <property type="match status" value="1"/>
</dbReference>
<evidence type="ECO:0000313" key="8">
    <source>
        <dbReference type="Proteomes" id="UP000887116"/>
    </source>
</evidence>
<dbReference type="InterPro" id="IPR056277">
    <property type="entry name" value="PPIase_AIP"/>
</dbReference>
<proteinExistence type="predicted"/>
<keyword evidence="7" id="KW-0675">Receptor</keyword>
<dbReference type="InterPro" id="IPR011990">
    <property type="entry name" value="TPR-like_helical_dom_sf"/>
</dbReference>
<dbReference type="GO" id="GO:0003755">
    <property type="term" value="F:peptidyl-prolyl cis-trans isomerase activity"/>
    <property type="evidence" value="ECO:0007669"/>
    <property type="project" value="InterPro"/>
</dbReference>
<keyword evidence="8" id="KW-1185">Reference proteome</keyword>
<feature type="repeat" description="TPR" evidence="5">
    <location>
        <begin position="262"/>
        <end position="295"/>
    </location>
</feature>
<comment type="caution">
    <text evidence="7">The sequence shown here is derived from an EMBL/GenBank/DDBJ whole genome shotgun (WGS) entry which is preliminary data.</text>
</comment>
<dbReference type="Pfam" id="PF23322">
    <property type="entry name" value="PPIase_AIP"/>
    <property type="match status" value="1"/>
</dbReference>